<feature type="signal peptide" evidence="1">
    <location>
        <begin position="1"/>
        <end position="25"/>
    </location>
</feature>
<protein>
    <submittedName>
        <fullName evidence="2">Uncharacterized protein</fullName>
    </submittedName>
</protein>
<dbReference type="AlphaFoldDB" id="A0A0B6WV14"/>
<dbReference type="Proteomes" id="UP000031518">
    <property type="component" value="Unassembled WGS sequence"/>
</dbReference>
<gene>
    <name evidence="2" type="ORF">PYK22_00576</name>
</gene>
<evidence type="ECO:0000256" key="1">
    <source>
        <dbReference type="SAM" id="SignalP"/>
    </source>
</evidence>
<organism evidence="2 3">
    <name type="scientific">Pyrinomonas methylaliphatogenes</name>
    <dbReference type="NCBI Taxonomy" id="454194"/>
    <lineage>
        <taxon>Bacteria</taxon>
        <taxon>Pseudomonadati</taxon>
        <taxon>Acidobacteriota</taxon>
        <taxon>Blastocatellia</taxon>
        <taxon>Blastocatellales</taxon>
        <taxon>Pyrinomonadaceae</taxon>
        <taxon>Pyrinomonas</taxon>
    </lineage>
</organism>
<dbReference type="EMBL" id="CBXV010000002">
    <property type="protein sequence ID" value="CDM64582.1"/>
    <property type="molecule type" value="Genomic_DNA"/>
</dbReference>
<sequence length="84" mass="8792" precursor="true">MKRAILHGALSVIAALGLVVSAAQAQTAAKKAKPSAEHKAAVKKCNDDYKAALKEAKTKKGKERKDAIQAAKQARKQCIANAPA</sequence>
<feature type="chain" id="PRO_5002110290" evidence="1">
    <location>
        <begin position="26"/>
        <end position="84"/>
    </location>
</feature>
<evidence type="ECO:0000313" key="2">
    <source>
        <dbReference type="EMBL" id="CDM64582.1"/>
    </source>
</evidence>
<name>A0A0B6WV14_9BACT</name>
<evidence type="ECO:0000313" key="3">
    <source>
        <dbReference type="Proteomes" id="UP000031518"/>
    </source>
</evidence>
<keyword evidence="3" id="KW-1185">Reference proteome</keyword>
<reference evidence="2 3" key="1">
    <citation type="submission" date="2013-12" db="EMBL/GenBank/DDBJ databases">
        <authorList>
            <person name="Stott M."/>
        </authorList>
    </citation>
    <scope>NUCLEOTIDE SEQUENCE [LARGE SCALE GENOMIC DNA]</scope>
    <source>
        <strain evidence="2 3">K22</strain>
    </source>
</reference>
<dbReference type="RefSeq" id="WP_041974109.1">
    <property type="nucleotide sequence ID" value="NZ_CBXV010000002.1"/>
</dbReference>
<dbReference type="STRING" id="454194.PYK22_00576"/>
<keyword evidence="1" id="KW-0732">Signal</keyword>
<accession>A0A0B6WV14</accession>
<reference evidence="2 3" key="2">
    <citation type="submission" date="2015-01" db="EMBL/GenBank/DDBJ databases">
        <title>Complete genome sequence of Pyrinomonas methylaliphatogenes type strain K22T.</title>
        <authorList>
            <person name="Lee K.C.Y."/>
            <person name="Power J.F."/>
            <person name="Dunfield P.F."/>
            <person name="Morgan X.C."/>
            <person name="Huttenhower C."/>
            <person name="Stott M.B."/>
        </authorList>
    </citation>
    <scope>NUCLEOTIDE SEQUENCE [LARGE SCALE GENOMIC DNA]</scope>
    <source>
        <strain evidence="2 3">K22</strain>
    </source>
</reference>
<proteinExistence type="predicted"/>